<sequence>MKLLVFSDIHHDLAALRRLMEREADYYVAAGDMVNWARGLDSVGPILQTKAPKVHVLPGNHENAAQIDAFCQEFGLNPLHGKHLQAGCHTVAGLGHSSPTPFNTPGEYSEAEMAQRLAPLADPHPEILICHCPPLGTELDEAAPGRHFGSQSVRDFIDQVQPAWFFCGHIHEAAGREVTLGATRARNVGKQGYLLELPD</sequence>
<evidence type="ECO:0000313" key="3">
    <source>
        <dbReference type="Proteomes" id="UP000593892"/>
    </source>
</evidence>
<protein>
    <submittedName>
        <fullName evidence="2">Metallophosphoesterase</fullName>
    </submittedName>
</protein>
<dbReference type="KEGG" id="pfer:IRI77_23645"/>
<dbReference type="InterPro" id="IPR029052">
    <property type="entry name" value="Metallo-depent_PP-like"/>
</dbReference>
<dbReference type="Pfam" id="PF00149">
    <property type="entry name" value="Metallophos"/>
    <property type="match status" value="1"/>
</dbReference>
<dbReference type="PANTHER" id="PTHR12905:SF0">
    <property type="entry name" value="CALCINEURIN-LIKE PHOSPHOESTERASE DOMAIN-CONTAINING PROTEIN"/>
    <property type="match status" value="1"/>
</dbReference>
<keyword evidence="3" id="KW-1185">Reference proteome</keyword>
<dbReference type="Proteomes" id="UP000593892">
    <property type="component" value="Chromosome"/>
</dbReference>
<dbReference type="Gene3D" id="3.60.21.10">
    <property type="match status" value="1"/>
</dbReference>
<gene>
    <name evidence="2" type="ORF">IRI77_23645</name>
</gene>
<dbReference type="InterPro" id="IPR004843">
    <property type="entry name" value="Calcineurin-like_PHP"/>
</dbReference>
<reference evidence="2 3" key="1">
    <citation type="submission" date="2020-10" db="EMBL/GenBank/DDBJ databases">
        <title>Complete genome sequence of Paludibaculum fermentans P105T, a facultatively anaerobic acidobacterium capable of dissimilatory Fe(III) reduction.</title>
        <authorList>
            <person name="Dedysh S.N."/>
            <person name="Beletsky A.V."/>
            <person name="Kulichevskaya I.S."/>
            <person name="Mardanov A.V."/>
            <person name="Ravin N.V."/>
        </authorList>
    </citation>
    <scope>NUCLEOTIDE SEQUENCE [LARGE SCALE GENOMIC DNA]</scope>
    <source>
        <strain evidence="2 3">P105</strain>
    </source>
</reference>
<feature type="domain" description="Calcineurin-like phosphoesterase" evidence="1">
    <location>
        <begin position="1"/>
        <end position="172"/>
    </location>
</feature>
<dbReference type="GO" id="GO:0016787">
    <property type="term" value="F:hydrolase activity"/>
    <property type="evidence" value="ECO:0007669"/>
    <property type="project" value="InterPro"/>
</dbReference>
<evidence type="ECO:0000259" key="1">
    <source>
        <dbReference type="Pfam" id="PF00149"/>
    </source>
</evidence>
<dbReference type="SUPFAM" id="SSF56300">
    <property type="entry name" value="Metallo-dependent phosphatases"/>
    <property type="match status" value="1"/>
</dbReference>
<dbReference type="PANTHER" id="PTHR12905">
    <property type="entry name" value="METALLOPHOSPHOESTERASE"/>
    <property type="match status" value="1"/>
</dbReference>
<dbReference type="EMBL" id="CP063849">
    <property type="protein sequence ID" value="QOY85802.1"/>
    <property type="molecule type" value="Genomic_DNA"/>
</dbReference>
<organism evidence="2 3">
    <name type="scientific">Paludibaculum fermentans</name>
    <dbReference type="NCBI Taxonomy" id="1473598"/>
    <lineage>
        <taxon>Bacteria</taxon>
        <taxon>Pseudomonadati</taxon>
        <taxon>Acidobacteriota</taxon>
        <taxon>Terriglobia</taxon>
        <taxon>Bryobacterales</taxon>
        <taxon>Bryobacteraceae</taxon>
        <taxon>Paludibaculum</taxon>
    </lineage>
</organism>
<name>A0A7S7NLG3_PALFE</name>
<dbReference type="RefSeq" id="WP_194447471.1">
    <property type="nucleotide sequence ID" value="NZ_CP063849.1"/>
</dbReference>
<accession>A0A7S7NLG3</accession>
<dbReference type="AlphaFoldDB" id="A0A7S7NLG3"/>
<proteinExistence type="predicted"/>
<dbReference type="InterPro" id="IPR051693">
    <property type="entry name" value="UPF0046_metallophosphoest"/>
</dbReference>
<evidence type="ECO:0000313" key="2">
    <source>
        <dbReference type="EMBL" id="QOY85802.1"/>
    </source>
</evidence>